<dbReference type="InterPro" id="IPR036390">
    <property type="entry name" value="WH_DNA-bd_sf"/>
</dbReference>
<gene>
    <name evidence="1" type="ORF">ACFQE1_01550</name>
</gene>
<organism evidence="1 2">
    <name type="scientific">Halobium palmae</name>
    <dbReference type="NCBI Taxonomy" id="1776492"/>
    <lineage>
        <taxon>Archaea</taxon>
        <taxon>Methanobacteriati</taxon>
        <taxon>Methanobacteriota</taxon>
        <taxon>Stenosarchaea group</taxon>
        <taxon>Halobacteria</taxon>
        <taxon>Halobacteriales</taxon>
        <taxon>Haloferacaceae</taxon>
        <taxon>Halobium</taxon>
    </lineage>
</organism>
<dbReference type="AlphaFoldDB" id="A0ABD5RUQ2"/>
<dbReference type="InterPro" id="IPR036388">
    <property type="entry name" value="WH-like_DNA-bd_sf"/>
</dbReference>
<evidence type="ECO:0000313" key="1">
    <source>
        <dbReference type="EMBL" id="MFC6723096.1"/>
    </source>
</evidence>
<reference evidence="1 2" key="1">
    <citation type="journal article" date="2019" name="Int. J. Syst. Evol. Microbiol.">
        <title>The Global Catalogue of Microorganisms (GCM) 10K type strain sequencing project: providing services to taxonomists for standard genome sequencing and annotation.</title>
        <authorList>
            <consortium name="The Broad Institute Genomics Platform"/>
            <consortium name="The Broad Institute Genome Sequencing Center for Infectious Disease"/>
            <person name="Wu L."/>
            <person name="Ma J."/>
        </authorList>
    </citation>
    <scope>NUCLEOTIDE SEQUENCE [LARGE SCALE GENOMIC DNA]</scope>
    <source>
        <strain evidence="1 2">NBRC 111368</strain>
    </source>
</reference>
<sequence>MTDRPDVSILMGLIGTETESATFGEISRMNPRKSEDAIREILTELEEQGELEEHDGKWRFTEKGRREWNWLWQGKDTLRALHESVDWEEDNDERK</sequence>
<evidence type="ECO:0000313" key="2">
    <source>
        <dbReference type="Proteomes" id="UP001596328"/>
    </source>
</evidence>
<comment type="caution">
    <text evidence="1">The sequence shown here is derived from an EMBL/GenBank/DDBJ whole genome shotgun (WGS) entry which is preliminary data.</text>
</comment>
<proteinExistence type="predicted"/>
<dbReference type="Proteomes" id="UP001596328">
    <property type="component" value="Unassembled WGS sequence"/>
</dbReference>
<accession>A0ABD5RUQ2</accession>
<dbReference type="EMBL" id="JBHSWU010000004">
    <property type="protein sequence ID" value="MFC6723096.1"/>
    <property type="molecule type" value="Genomic_DNA"/>
</dbReference>
<dbReference type="SUPFAM" id="SSF46785">
    <property type="entry name" value="Winged helix' DNA-binding domain"/>
    <property type="match status" value="1"/>
</dbReference>
<protein>
    <submittedName>
        <fullName evidence="1">Uncharacterized protein</fullName>
    </submittedName>
</protein>
<keyword evidence="2" id="KW-1185">Reference proteome</keyword>
<name>A0ABD5RUQ2_9EURY</name>
<dbReference type="Gene3D" id="1.10.10.10">
    <property type="entry name" value="Winged helix-like DNA-binding domain superfamily/Winged helix DNA-binding domain"/>
    <property type="match status" value="1"/>
</dbReference>